<reference evidence="1 2" key="1">
    <citation type="journal article" date="2021" name="Int. J. Syst. Evol. Microbiol.">
        <title>Reticulibacter mediterranei gen. nov., sp. nov., within the new family Reticulibacteraceae fam. nov., and Ktedonospora formicarum gen. nov., sp. nov., Ktedonobacter robiniae sp. nov., Dictyobacter formicarum sp. nov. and Dictyobacter arantiisoli sp. nov., belonging to the class Ktedonobacteria.</title>
        <authorList>
            <person name="Yabe S."/>
            <person name="Zheng Y."/>
            <person name="Wang C.M."/>
            <person name="Sakai Y."/>
            <person name="Abe K."/>
            <person name="Yokota A."/>
            <person name="Donadio S."/>
            <person name="Cavaletti L."/>
            <person name="Monciardini P."/>
        </authorList>
    </citation>
    <scope>NUCLEOTIDE SEQUENCE [LARGE SCALE GENOMIC DNA]</scope>
    <source>
        <strain evidence="1 2">SOSP1-30</strain>
    </source>
</reference>
<gene>
    <name evidence="1" type="ORF">KSB_60420</name>
</gene>
<sequence length="92" mass="10550">MANLPYFLMLHLSSFFVDASQPQRQLDKDIAHDLKIGHRTVLRTKKRYPEGGMVWALARTNGQKIKTLNPTKVAYAQQMYSSGRPVNEICEE</sequence>
<dbReference type="Proteomes" id="UP000654345">
    <property type="component" value="Unassembled WGS sequence"/>
</dbReference>
<evidence type="ECO:0008006" key="3">
    <source>
        <dbReference type="Google" id="ProtNLM"/>
    </source>
</evidence>
<name>A0ABQ3UYY4_9CHLR</name>
<comment type="caution">
    <text evidence="1">The sequence shown here is derived from an EMBL/GenBank/DDBJ whole genome shotgun (WGS) entry which is preliminary data.</text>
</comment>
<dbReference type="EMBL" id="BNJG01000002">
    <property type="protein sequence ID" value="GHO57567.1"/>
    <property type="molecule type" value="Genomic_DNA"/>
</dbReference>
<accession>A0ABQ3UYY4</accession>
<protein>
    <recommendedName>
        <fullName evidence="3">Transposase</fullName>
    </recommendedName>
</protein>
<evidence type="ECO:0000313" key="1">
    <source>
        <dbReference type="EMBL" id="GHO57567.1"/>
    </source>
</evidence>
<keyword evidence="2" id="KW-1185">Reference proteome</keyword>
<dbReference type="RefSeq" id="WP_201373940.1">
    <property type="nucleotide sequence ID" value="NZ_BNJG01000002.1"/>
</dbReference>
<organism evidence="1 2">
    <name type="scientific">Ktedonobacter robiniae</name>
    <dbReference type="NCBI Taxonomy" id="2778365"/>
    <lineage>
        <taxon>Bacteria</taxon>
        <taxon>Bacillati</taxon>
        <taxon>Chloroflexota</taxon>
        <taxon>Ktedonobacteria</taxon>
        <taxon>Ktedonobacterales</taxon>
        <taxon>Ktedonobacteraceae</taxon>
        <taxon>Ktedonobacter</taxon>
    </lineage>
</organism>
<proteinExistence type="predicted"/>
<evidence type="ECO:0000313" key="2">
    <source>
        <dbReference type="Proteomes" id="UP000654345"/>
    </source>
</evidence>